<dbReference type="EMBL" id="AP024564">
    <property type="protein sequence ID" value="BCU08392.1"/>
    <property type="molecule type" value="Genomic_DNA"/>
</dbReference>
<keyword evidence="4" id="KW-0479">Metal-binding</keyword>
<keyword evidence="6" id="KW-0378">Hydrolase</keyword>
<comment type="cofactor">
    <cofactor evidence="1">
        <name>Mg(2+)</name>
        <dbReference type="ChEBI" id="CHEBI:18420"/>
    </cofactor>
</comment>
<comment type="similarity">
    <text evidence="2">Belongs to the CRISPR-associated endoribonuclease Cas2 protein family.</text>
</comment>
<evidence type="ECO:0000256" key="3">
    <source>
        <dbReference type="ARBA" id="ARBA00022722"/>
    </source>
</evidence>
<keyword evidence="5" id="KW-0255">Endonuclease</keyword>
<gene>
    <name evidence="12" type="ORF">Atep_30690</name>
</gene>
<feature type="region of interest" description="Disordered" evidence="9">
    <location>
        <begin position="177"/>
        <end position="200"/>
    </location>
</feature>
<evidence type="ECO:0000256" key="2">
    <source>
        <dbReference type="ARBA" id="ARBA00009959"/>
    </source>
</evidence>
<evidence type="ECO:0000256" key="8">
    <source>
        <dbReference type="ARBA" id="ARBA00023118"/>
    </source>
</evidence>
<dbReference type="SUPFAM" id="SSF143430">
    <property type="entry name" value="TTP0101/SSO1404-like"/>
    <property type="match status" value="1"/>
</dbReference>
<feature type="signal peptide" evidence="10">
    <location>
        <begin position="1"/>
        <end position="23"/>
    </location>
</feature>
<feature type="domain" description="PEGA" evidence="11">
    <location>
        <begin position="30"/>
        <end position="81"/>
    </location>
</feature>
<feature type="chain" id="PRO_5046136397" description="PEGA domain-containing protein" evidence="10">
    <location>
        <begin position="24"/>
        <end position="200"/>
    </location>
</feature>
<evidence type="ECO:0000256" key="5">
    <source>
        <dbReference type="ARBA" id="ARBA00022759"/>
    </source>
</evidence>
<evidence type="ECO:0000313" key="13">
    <source>
        <dbReference type="Proteomes" id="UP000680679"/>
    </source>
</evidence>
<geneLocation type="plasmid" evidence="12 13">
    <name>pAt1</name>
</geneLocation>
<keyword evidence="7" id="KW-0460">Magnesium</keyword>
<dbReference type="InterPro" id="IPR021127">
    <property type="entry name" value="CRISPR_associated_Cas2"/>
</dbReference>
<dbReference type="PROSITE" id="PS51257">
    <property type="entry name" value="PROKAR_LIPOPROTEIN"/>
    <property type="match status" value="1"/>
</dbReference>
<evidence type="ECO:0000256" key="7">
    <source>
        <dbReference type="ARBA" id="ARBA00022842"/>
    </source>
</evidence>
<evidence type="ECO:0000313" key="12">
    <source>
        <dbReference type="EMBL" id="BCU08392.1"/>
    </source>
</evidence>
<dbReference type="RefSeq" id="WP_236786883.1">
    <property type="nucleotide sequence ID" value="NZ_AP024564.1"/>
</dbReference>
<keyword evidence="10" id="KW-0732">Signal</keyword>
<dbReference type="CDD" id="cd09725">
    <property type="entry name" value="Cas2_I_II_III"/>
    <property type="match status" value="1"/>
</dbReference>
<accession>A0ABM7QQU1</accession>
<dbReference type="Proteomes" id="UP000680679">
    <property type="component" value="Plasmid pAt1"/>
</dbReference>
<evidence type="ECO:0000256" key="9">
    <source>
        <dbReference type="SAM" id="MobiDB-lite"/>
    </source>
</evidence>
<dbReference type="InterPro" id="IPR019199">
    <property type="entry name" value="Virulence_VapD/CRISPR_Cas2"/>
</dbReference>
<evidence type="ECO:0000256" key="4">
    <source>
        <dbReference type="ARBA" id="ARBA00022723"/>
    </source>
</evidence>
<evidence type="ECO:0000256" key="1">
    <source>
        <dbReference type="ARBA" id="ARBA00001946"/>
    </source>
</evidence>
<evidence type="ECO:0000256" key="10">
    <source>
        <dbReference type="SAM" id="SignalP"/>
    </source>
</evidence>
<organism evidence="12 13">
    <name type="scientific">Allochromatium tepidum</name>
    <dbReference type="NCBI Taxonomy" id="553982"/>
    <lineage>
        <taxon>Bacteria</taxon>
        <taxon>Pseudomonadati</taxon>
        <taxon>Pseudomonadota</taxon>
        <taxon>Gammaproteobacteria</taxon>
        <taxon>Chromatiales</taxon>
        <taxon>Chromatiaceae</taxon>
        <taxon>Allochromatium</taxon>
    </lineage>
</organism>
<protein>
    <recommendedName>
        <fullName evidence="11">PEGA domain-containing protein</fullName>
    </recommendedName>
</protein>
<keyword evidence="12" id="KW-0614">Plasmid</keyword>
<evidence type="ECO:0000256" key="6">
    <source>
        <dbReference type="ARBA" id="ARBA00022801"/>
    </source>
</evidence>
<sequence>MRHLPVSFLLGSTLLLTSGCATVTRGTTDTLVIDSDPPGAQVTLSNGMSGQTPASFKLSRKTTLVVDIAKAGYEPVKVNVQPQISGAGGAGMAGNVQRLHRAVRREGIALQRSVFLVRGSESDIEALLDRLEALMDVAKDDLRAYPVAAPSALWLQGQCVVQGHLLGDGEAAIESRPSAPGWRALTTPTPPVLPFTRSQS</sequence>
<keyword evidence="13" id="KW-1185">Reference proteome</keyword>
<dbReference type="Gene3D" id="3.30.70.240">
    <property type="match status" value="1"/>
</dbReference>
<proteinExistence type="inferred from homology"/>
<reference evidence="12 13" key="1">
    <citation type="submission" date="2021-04" db="EMBL/GenBank/DDBJ databases">
        <title>Complete genome sequencing of Allochromatium tepidum strain NZ.</title>
        <authorList>
            <person name="Tsukatani Y."/>
            <person name="Mori H."/>
        </authorList>
    </citation>
    <scope>NUCLEOTIDE SEQUENCE [LARGE SCALE GENOMIC DNA]</scope>
    <source>
        <strain evidence="12 13">NZ</strain>
        <plasmid evidence="12 13">pAt1</plasmid>
    </source>
</reference>
<evidence type="ECO:0000259" key="11">
    <source>
        <dbReference type="Pfam" id="PF08308"/>
    </source>
</evidence>
<keyword evidence="3" id="KW-0540">Nuclease</keyword>
<dbReference type="InterPro" id="IPR013229">
    <property type="entry name" value="PEGA"/>
</dbReference>
<keyword evidence="8" id="KW-0051">Antiviral defense</keyword>
<name>A0ABM7QQU1_9GAMM</name>
<dbReference type="Pfam" id="PF09827">
    <property type="entry name" value="CRISPR_Cas2"/>
    <property type="match status" value="1"/>
</dbReference>
<dbReference type="Pfam" id="PF08308">
    <property type="entry name" value="PEGA"/>
    <property type="match status" value="1"/>
</dbReference>